<keyword evidence="2 7" id="KW-0812">Transmembrane</keyword>
<dbReference type="PANTHER" id="PTHR33048:SF146">
    <property type="entry name" value="INTEGRAL MEMBRANE PROTEIN"/>
    <property type="match status" value="1"/>
</dbReference>
<evidence type="ECO:0000259" key="8">
    <source>
        <dbReference type="Pfam" id="PF20684"/>
    </source>
</evidence>
<keyword evidence="3 7" id="KW-1133">Transmembrane helix</keyword>
<evidence type="ECO:0000256" key="4">
    <source>
        <dbReference type="ARBA" id="ARBA00023136"/>
    </source>
</evidence>
<keyword evidence="10" id="KW-1185">Reference proteome</keyword>
<feature type="compositionally biased region" description="Low complexity" evidence="6">
    <location>
        <begin position="297"/>
        <end position="308"/>
    </location>
</feature>
<dbReference type="STRING" id="655863.F0XTT9"/>
<gene>
    <name evidence="9" type="ORF">CMQ_4586</name>
</gene>
<dbReference type="InterPro" id="IPR052337">
    <property type="entry name" value="SAT4-like"/>
</dbReference>
<evidence type="ECO:0000256" key="5">
    <source>
        <dbReference type="ARBA" id="ARBA00038359"/>
    </source>
</evidence>
<dbReference type="OrthoDB" id="444631at2759"/>
<reference evidence="9 10" key="1">
    <citation type="journal article" date="2011" name="Proc. Natl. Acad. Sci. U.S.A.">
        <title>Genome and transcriptome analyses of the mountain pine beetle-fungal symbiont Grosmannia clavigera, a lodgepole pine pathogen.</title>
        <authorList>
            <person name="DiGuistini S."/>
            <person name="Wang Y."/>
            <person name="Liao N.Y."/>
            <person name="Taylor G."/>
            <person name="Tanguay P."/>
            <person name="Feau N."/>
            <person name="Henrissat B."/>
            <person name="Chan S.K."/>
            <person name="Hesse-Orce U."/>
            <person name="Alamouti S.M."/>
            <person name="Tsui C.K.M."/>
            <person name="Docking R.T."/>
            <person name="Levasseur A."/>
            <person name="Haridas S."/>
            <person name="Robertson G."/>
            <person name="Birol I."/>
            <person name="Holt R.A."/>
            <person name="Marra M.A."/>
            <person name="Hamelin R.C."/>
            <person name="Hirst M."/>
            <person name="Jones S.J.M."/>
            <person name="Bohlmann J."/>
            <person name="Breuil C."/>
        </authorList>
    </citation>
    <scope>NUCLEOTIDE SEQUENCE [LARGE SCALE GENOMIC DNA]</scope>
    <source>
        <strain evidence="10">kw1407 / UAMH 11150</strain>
    </source>
</reference>
<feature type="compositionally biased region" description="Basic residues" evidence="6">
    <location>
        <begin position="275"/>
        <end position="284"/>
    </location>
</feature>
<keyword evidence="4 7" id="KW-0472">Membrane</keyword>
<dbReference type="GO" id="GO:0016020">
    <property type="term" value="C:membrane"/>
    <property type="evidence" value="ECO:0007669"/>
    <property type="project" value="UniProtKB-SubCell"/>
</dbReference>
<feature type="compositionally biased region" description="Low complexity" evidence="6">
    <location>
        <begin position="338"/>
        <end position="348"/>
    </location>
</feature>
<dbReference type="eggNOG" id="ENOG502SSB8">
    <property type="taxonomic scope" value="Eukaryota"/>
</dbReference>
<feature type="transmembrane region" description="Helical" evidence="7">
    <location>
        <begin position="6"/>
        <end position="26"/>
    </location>
</feature>
<dbReference type="AlphaFoldDB" id="F0XTT9"/>
<feature type="compositionally biased region" description="Basic and acidic residues" evidence="6">
    <location>
        <begin position="354"/>
        <end position="369"/>
    </location>
</feature>
<feature type="domain" description="Rhodopsin" evidence="8">
    <location>
        <begin position="33"/>
        <end position="269"/>
    </location>
</feature>
<feature type="transmembrane region" description="Helical" evidence="7">
    <location>
        <begin position="180"/>
        <end position="202"/>
    </location>
</feature>
<dbReference type="Proteomes" id="UP000007796">
    <property type="component" value="Unassembled WGS sequence"/>
</dbReference>
<feature type="compositionally biased region" description="Gly residues" evidence="6">
    <location>
        <begin position="285"/>
        <end position="296"/>
    </location>
</feature>
<feature type="transmembrane region" description="Helical" evidence="7">
    <location>
        <begin position="247"/>
        <end position="271"/>
    </location>
</feature>
<protein>
    <recommendedName>
        <fullName evidence="8">Rhodopsin domain-containing protein</fullName>
    </recommendedName>
</protein>
<proteinExistence type="inferred from homology"/>
<evidence type="ECO:0000256" key="2">
    <source>
        <dbReference type="ARBA" id="ARBA00022692"/>
    </source>
</evidence>
<accession>F0XTT9</accession>
<evidence type="ECO:0000313" key="10">
    <source>
        <dbReference type="Proteomes" id="UP000007796"/>
    </source>
</evidence>
<organism evidence="10">
    <name type="scientific">Grosmannia clavigera (strain kw1407 / UAMH 11150)</name>
    <name type="common">Blue stain fungus</name>
    <name type="synonym">Graphiocladiella clavigera</name>
    <dbReference type="NCBI Taxonomy" id="655863"/>
    <lineage>
        <taxon>Eukaryota</taxon>
        <taxon>Fungi</taxon>
        <taxon>Dikarya</taxon>
        <taxon>Ascomycota</taxon>
        <taxon>Pezizomycotina</taxon>
        <taxon>Sordariomycetes</taxon>
        <taxon>Sordariomycetidae</taxon>
        <taxon>Ophiostomatales</taxon>
        <taxon>Ophiostomataceae</taxon>
        <taxon>Leptographium</taxon>
    </lineage>
</organism>
<sequence length="449" mass="48684">MSEASWPAIRATCITLLVLTTAVMLARLVGDARRWRARQVQSEDGWLALCYGFFVAVAALYLRVVPAYLRVESVEIGRTAPYATVLVDARFIQQGVFSASVCIWLCLWSAKLSLLCVCRKLLDKLPLYRKLWWALVGFSTATLVGCIVSLCVSCETMTAWFTVGGCSTRRDVARAVVSMWYSYAVDVLTDLLIMALPLRLIAGLQMPFFRKLSIAVLFGLGCVCIVASTIRVTQINNGANHPTPTWLALWGTVEAATAVVIVNSPGLYRIAKQSSARRNRRRRGGGGGDGDVGGGSSSYYGHSYSFGSKTPRSQTKRLGTGTEDRECTSLQNRPDFGTVTTTVTATVTEDGDGESDHDGSVDHIDRDNDLPDNVPLRPPPSVSRPRRSHSIIAAVAAAALWLDGPRKSQEVLVDGADHSLGIGHGHSRGIIVTNTVQVSHGPETSHYEV</sequence>
<name>F0XTT9_GROCL</name>
<evidence type="ECO:0000313" key="9">
    <source>
        <dbReference type="EMBL" id="EFW98734.1"/>
    </source>
</evidence>
<comment type="similarity">
    <text evidence="5">Belongs to the SAT4 family.</text>
</comment>
<dbReference type="HOGENOM" id="CLU_046870_6_0_1"/>
<dbReference type="PANTHER" id="PTHR33048">
    <property type="entry name" value="PTH11-LIKE INTEGRAL MEMBRANE PROTEIN (AFU_ORTHOLOGUE AFUA_5G11245)"/>
    <property type="match status" value="1"/>
</dbReference>
<comment type="subcellular location">
    <subcellularLocation>
        <location evidence="1">Membrane</location>
        <topology evidence="1">Multi-pass membrane protein</topology>
    </subcellularLocation>
</comment>
<dbReference type="GeneID" id="25977813"/>
<dbReference type="RefSeq" id="XP_014168217.1">
    <property type="nucleotide sequence ID" value="XM_014312742.1"/>
</dbReference>
<dbReference type="EMBL" id="GL630006">
    <property type="protein sequence ID" value="EFW98734.1"/>
    <property type="molecule type" value="Genomic_DNA"/>
</dbReference>
<feature type="transmembrane region" description="Helical" evidence="7">
    <location>
        <begin position="131"/>
        <end position="160"/>
    </location>
</feature>
<feature type="transmembrane region" description="Helical" evidence="7">
    <location>
        <begin position="91"/>
        <end position="110"/>
    </location>
</feature>
<evidence type="ECO:0000256" key="3">
    <source>
        <dbReference type="ARBA" id="ARBA00022989"/>
    </source>
</evidence>
<dbReference type="InParanoid" id="F0XTT9"/>
<feature type="transmembrane region" description="Helical" evidence="7">
    <location>
        <begin position="214"/>
        <end position="235"/>
    </location>
</feature>
<feature type="transmembrane region" description="Helical" evidence="7">
    <location>
        <begin position="46"/>
        <end position="71"/>
    </location>
</feature>
<evidence type="ECO:0000256" key="1">
    <source>
        <dbReference type="ARBA" id="ARBA00004141"/>
    </source>
</evidence>
<evidence type="ECO:0000256" key="7">
    <source>
        <dbReference type="SAM" id="Phobius"/>
    </source>
</evidence>
<evidence type="ECO:0000256" key="6">
    <source>
        <dbReference type="SAM" id="MobiDB-lite"/>
    </source>
</evidence>
<dbReference type="InterPro" id="IPR049326">
    <property type="entry name" value="Rhodopsin_dom_fungi"/>
</dbReference>
<dbReference type="Pfam" id="PF20684">
    <property type="entry name" value="Fung_rhodopsin"/>
    <property type="match status" value="1"/>
</dbReference>
<feature type="region of interest" description="Disordered" evidence="6">
    <location>
        <begin position="273"/>
        <end position="387"/>
    </location>
</feature>